<dbReference type="RefSeq" id="WP_073377183.1">
    <property type="nucleotide sequence ID" value="NZ_FQXS01000018.1"/>
</dbReference>
<gene>
    <name evidence="8" type="ORF">SAMN02745124_02872</name>
</gene>
<name>A0A1M5X9L6_9BACT</name>
<keyword evidence="6 7" id="KW-0472">Membrane</keyword>
<keyword evidence="3" id="KW-1003">Cell membrane</keyword>
<dbReference type="NCBIfam" id="TIGR00427">
    <property type="entry name" value="NAAT family transporter"/>
    <property type="match status" value="1"/>
</dbReference>
<proteinExistence type="inferred from homology"/>
<evidence type="ECO:0000313" key="9">
    <source>
        <dbReference type="Proteomes" id="UP000184139"/>
    </source>
</evidence>
<evidence type="ECO:0000256" key="6">
    <source>
        <dbReference type="ARBA" id="ARBA00023136"/>
    </source>
</evidence>
<feature type="transmembrane region" description="Helical" evidence="7">
    <location>
        <begin position="6"/>
        <end position="28"/>
    </location>
</feature>
<evidence type="ECO:0000256" key="1">
    <source>
        <dbReference type="ARBA" id="ARBA00004651"/>
    </source>
</evidence>
<keyword evidence="9" id="KW-1185">Reference proteome</keyword>
<comment type="similarity">
    <text evidence="2 7">Belongs to the UPF0056 (MarC) family.</text>
</comment>
<dbReference type="GO" id="GO:0005886">
    <property type="term" value="C:plasma membrane"/>
    <property type="evidence" value="ECO:0007669"/>
    <property type="project" value="UniProtKB-SubCell"/>
</dbReference>
<evidence type="ECO:0000256" key="3">
    <source>
        <dbReference type="ARBA" id="ARBA00022475"/>
    </source>
</evidence>
<evidence type="ECO:0000256" key="5">
    <source>
        <dbReference type="ARBA" id="ARBA00022989"/>
    </source>
</evidence>
<feature type="transmembrane region" description="Helical" evidence="7">
    <location>
        <begin position="74"/>
        <end position="94"/>
    </location>
</feature>
<evidence type="ECO:0000256" key="4">
    <source>
        <dbReference type="ARBA" id="ARBA00022692"/>
    </source>
</evidence>
<evidence type="ECO:0000256" key="2">
    <source>
        <dbReference type="ARBA" id="ARBA00009784"/>
    </source>
</evidence>
<sequence length="203" mass="21364">MDIFLQALISYMVIVDPVGVALVFHALAGDRSGTYRRTMAFRAVLISCGLVIFFGFFGQWLLGKLGISLDSFKIAGGLLLFYTSFSMVVGAESVEQRDDAEVQSDISVFPLSIPLLAGPGCLTLTVLLFTGDVGGVGDYLFLLAAVAVVFGLSLFCLLAAGSVSRVLGETGNSIMKRLLGVLLAALSIQFIADGVRGLLTAAL</sequence>
<evidence type="ECO:0000313" key="8">
    <source>
        <dbReference type="EMBL" id="SHH96258.1"/>
    </source>
</evidence>
<dbReference type="EMBL" id="FQXS01000018">
    <property type="protein sequence ID" value="SHH96258.1"/>
    <property type="molecule type" value="Genomic_DNA"/>
</dbReference>
<reference evidence="8 9" key="1">
    <citation type="submission" date="2016-11" db="EMBL/GenBank/DDBJ databases">
        <authorList>
            <person name="Jaros S."/>
            <person name="Januszkiewicz K."/>
            <person name="Wedrychowicz H."/>
        </authorList>
    </citation>
    <scope>NUCLEOTIDE SEQUENCE [LARGE SCALE GENOMIC DNA]</scope>
    <source>
        <strain evidence="8 9">DSM 9705</strain>
    </source>
</reference>
<feature type="transmembrane region" description="Helical" evidence="7">
    <location>
        <begin position="141"/>
        <end position="167"/>
    </location>
</feature>
<protein>
    <recommendedName>
        <fullName evidence="7">UPF0056 membrane protein</fullName>
    </recommendedName>
</protein>
<dbReference type="PANTHER" id="PTHR33508:SF1">
    <property type="entry name" value="UPF0056 MEMBRANE PROTEIN YHCE"/>
    <property type="match status" value="1"/>
</dbReference>
<keyword evidence="5 7" id="KW-1133">Transmembrane helix</keyword>
<dbReference type="Proteomes" id="UP000184139">
    <property type="component" value="Unassembled WGS sequence"/>
</dbReference>
<accession>A0A1M5X9L6</accession>
<feature type="transmembrane region" description="Helical" evidence="7">
    <location>
        <begin position="179"/>
        <end position="199"/>
    </location>
</feature>
<dbReference type="AlphaFoldDB" id="A0A1M5X9L6"/>
<feature type="transmembrane region" description="Helical" evidence="7">
    <location>
        <begin position="40"/>
        <end position="62"/>
    </location>
</feature>
<dbReference type="STRING" id="1121409.SAMN02745124_02872"/>
<comment type="subcellular location">
    <subcellularLocation>
        <location evidence="1 7">Cell membrane</location>
        <topology evidence="1 7">Multi-pass membrane protein</topology>
    </subcellularLocation>
</comment>
<evidence type="ECO:0000256" key="7">
    <source>
        <dbReference type="RuleBase" id="RU362048"/>
    </source>
</evidence>
<organism evidence="8 9">
    <name type="scientific">Desulfofustis glycolicus DSM 9705</name>
    <dbReference type="NCBI Taxonomy" id="1121409"/>
    <lineage>
        <taxon>Bacteria</taxon>
        <taxon>Pseudomonadati</taxon>
        <taxon>Thermodesulfobacteriota</taxon>
        <taxon>Desulfobulbia</taxon>
        <taxon>Desulfobulbales</taxon>
        <taxon>Desulfocapsaceae</taxon>
        <taxon>Desulfofustis</taxon>
    </lineage>
</organism>
<dbReference type="Pfam" id="PF01914">
    <property type="entry name" value="MarC"/>
    <property type="match status" value="1"/>
</dbReference>
<keyword evidence="4 7" id="KW-0812">Transmembrane</keyword>
<dbReference type="PANTHER" id="PTHR33508">
    <property type="entry name" value="UPF0056 MEMBRANE PROTEIN YHCE"/>
    <property type="match status" value="1"/>
</dbReference>
<feature type="transmembrane region" description="Helical" evidence="7">
    <location>
        <begin position="106"/>
        <end position="129"/>
    </location>
</feature>
<dbReference type="InterPro" id="IPR002771">
    <property type="entry name" value="Multi_antbiot-R_MarC"/>
</dbReference>
<dbReference type="OrthoDB" id="21094at2"/>